<dbReference type="InterPro" id="IPR016135">
    <property type="entry name" value="UBQ-conjugating_enzyme/RWD"/>
</dbReference>
<sequence length="140" mass="15819">MQIKTTPIPGFTFTVNETNIAEPWDVLVIGPAGKPYAGGKFHLNVAFPPEYPFKPPTISFKTKIYHINVREPMEKICVDMLSDANWKPVQRTIEGIKAIFNLLSKPEPEHAGNDDAVKLFTENKAQYDAKALEWTKLYAK</sequence>
<evidence type="ECO:0000313" key="3">
    <source>
        <dbReference type="Proteomes" id="UP000324800"/>
    </source>
</evidence>
<proteinExistence type="predicted"/>
<dbReference type="InterPro" id="IPR050113">
    <property type="entry name" value="Ub_conjugating_enzyme"/>
</dbReference>
<comment type="caution">
    <text evidence="2">The sequence shown here is derived from an EMBL/GenBank/DDBJ whole genome shotgun (WGS) entry which is preliminary data.</text>
</comment>
<dbReference type="Proteomes" id="UP000324800">
    <property type="component" value="Unassembled WGS sequence"/>
</dbReference>
<dbReference type="AlphaFoldDB" id="A0A5J4VIL3"/>
<dbReference type="SUPFAM" id="SSF54495">
    <property type="entry name" value="UBC-like"/>
    <property type="match status" value="1"/>
</dbReference>
<dbReference type="OrthoDB" id="9978460at2759"/>
<name>A0A5J4VIL3_9EUKA</name>
<dbReference type="PROSITE" id="PS50127">
    <property type="entry name" value="UBC_2"/>
    <property type="match status" value="1"/>
</dbReference>
<dbReference type="SMART" id="SM00212">
    <property type="entry name" value="UBCc"/>
    <property type="match status" value="1"/>
</dbReference>
<dbReference type="PANTHER" id="PTHR24067">
    <property type="entry name" value="UBIQUITIN-CONJUGATING ENZYME E2"/>
    <property type="match status" value="1"/>
</dbReference>
<accession>A0A5J4VIL3</accession>
<feature type="domain" description="UBC core" evidence="1">
    <location>
        <begin position="1"/>
        <end position="140"/>
    </location>
</feature>
<dbReference type="EMBL" id="SNRW01006855">
    <property type="protein sequence ID" value="KAA6382305.1"/>
    <property type="molecule type" value="Genomic_DNA"/>
</dbReference>
<evidence type="ECO:0000313" key="2">
    <source>
        <dbReference type="EMBL" id="KAA6382305.1"/>
    </source>
</evidence>
<dbReference type="InterPro" id="IPR000608">
    <property type="entry name" value="UBC"/>
</dbReference>
<dbReference type="Gene3D" id="3.10.110.10">
    <property type="entry name" value="Ubiquitin Conjugating Enzyme"/>
    <property type="match status" value="1"/>
</dbReference>
<dbReference type="Pfam" id="PF00179">
    <property type="entry name" value="UQ_con"/>
    <property type="match status" value="1"/>
</dbReference>
<organism evidence="2 3">
    <name type="scientific">Streblomastix strix</name>
    <dbReference type="NCBI Taxonomy" id="222440"/>
    <lineage>
        <taxon>Eukaryota</taxon>
        <taxon>Metamonada</taxon>
        <taxon>Preaxostyla</taxon>
        <taxon>Oxymonadida</taxon>
        <taxon>Streblomastigidae</taxon>
        <taxon>Streblomastix</taxon>
    </lineage>
</organism>
<gene>
    <name evidence="2" type="ORF">EZS28_022170</name>
</gene>
<reference evidence="2 3" key="1">
    <citation type="submission" date="2019-03" db="EMBL/GenBank/DDBJ databases">
        <title>Single cell metagenomics reveals metabolic interactions within the superorganism composed of flagellate Streblomastix strix and complex community of Bacteroidetes bacteria on its surface.</title>
        <authorList>
            <person name="Treitli S.C."/>
            <person name="Kolisko M."/>
            <person name="Husnik F."/>
            <person name="Keeling P."/>
            <person name="Hampl V."/>
        </authorList>
    </citation>
    <scope>NUCLEOTIDE SEQUENCE [LARGE SCALE GENOMIC DNA]</scope>
    <source>
        <strain evidence="2">ST1C</strain>
    </source>
</reference>
<evidence type="ECO:0000259" key="1">
    <source>
        <dbReference type="PROSITE" id="PS50127"/>
    </source>
</evidence>
<protein>
    <submittedName>
        <fullName evidence="2">Putative ubiquitin-conjugating enzyme E2 E1</fullName>
    </submittedName>
</protein>